<dbReference type="CDD" id="cd00431">
    <property type="entry name" value="cysteine_hydrolases"/>
    <property type="match status" value="1"/>
</dbReference>
<dbReference type="STRING" id="50376.A0A517LHR4"/>
<dbReference type="InterPro" id="IPR000868">
    <property type="entry name" value="Isochorismatase-like_dom"/>
</dbReference>
<feature type="domain" description="Isochorismatase-like" evidence="3">
    <location>
        <begin position="203"/>
        <end position="280"/>
    </location>
</feature>
<dbReference type="Pfam" id="PF00857">
    <property type="entry name" value="Isochorismatase"/>
    <property type="match status" value="1"/>
</dbReference>
<name>A0A517LHR4_9PEZI</name>
<dbReference type="Gene3D" id="3.40.50.850">
    <property type="entry name" value="Isochorismatase-like"/>
    <property type="match status" value="1"/>
</dbReference>
<evidence type="ECO:0000313" key="5">
    <source>
        <dbReference type="Proteomes" id="UP000316270"/>
    </source>
</evidence>
<gene>
    <name evidence="4" type="ORF">FKW77_008346</name>
</gene>
<dbReference type="InterPro" id="IPR050272">
    <property type="entry name" value="Isochorismatase-like_hydrls"/>
</dbReference>
<dbReference type="Proteomes" id="UP000316270">
    <property type="component" value="Chromosome 12"/>
</dbReference>
<reference evidence="4 5" key="1">
    <citation type="submission" date="2019-07" db="EMBL/GenBank/DDBJ databases">
        <title>Finished genome of Venturia effusa.</title>
        <authorList>
            <person name="Young C.A."/>
            <person name="Cox M.P."/>
            <person name="Ganley A.R.D."/>
            <person name="David W.J."/>
        </authorList>
    </citation>
    <scope>NUCLEOTIDE SEQUENCE [LARGE SCALE GENOMIC DNA]</scope>
    <source>
        <strain evidence="5">albino</strain>
    </source>
</reference>
<accession>A0A517LHR4</accession>
<dbReference type="SUPFAM" id="SSF52499">
    <property type="entry name" value="Isochorismatase-like hydrolases"/>
    <property type="match status" value="1"/>
</dbReference>
<evidence type="ECO:0000259" key="3">
    <source>
        <dbReference type="Pfam" id="PF00857"/>
    </source>
</evidence>
<dbReference type="PANTHER" id="PTHR43540:SF9">
    <property type="entry name" value="FAMILY HYDROLASE, PUTATIVE (AFU_ORTHOLOGUE AFUA_2G08700)-RELATED"/>
    <property type="match status" value="1"/>
</dbReference>
<comment type="similarity">
    <text evidence="1">Belongs to the isochorismatase family.</text>
</comment>
<organism evidence="4 5">
    <name type="scientific">Venturia effusa</name>
    <dbReference type="NCBI Taxonomy" id="50376"/>
    <lineage>
        <taxon>Eukaryota</taxon>
        <taxon>Fungi</taxon>
        <taxon>Dikarya</taxon>
        <taxon>Ascomycota</taxon>
        <taxon>Pezizomycotina</taxon>
        <taxon>Dothideomycetes</taxon>
        <taxon>Pleosporomycetidae</taxon>
        <taxon>Venturiales</taxon>
        <taxon>Venturiaceae</taxon>
        <taxon>Venturia</taxon>
    </lineage>
</organism>
<keyword evidence="5" id="KW-1185">Reference proteome</keyword>
<evidence type="ECO:0000256" key="1">
    <source>
        <dbReference type="ARBA" id="ARBA00006336"/>
    </source>
</evidence>
<dbReference type="OrthoDB" id="167809at2759"/>
<proteinExistence type="inferred from homology"/>
<dbReference type="AlphaFoldDB" id="A0A517LHR4"/>
<evidence type="ECO:0000256" key="2">
    <source>
        <dbReference type="ARBA" id="ARBA00022801"/>
    </source>
</evidence>
<dbReference type="PANTHER" id="PTHR43540">
    <property type="entry name" value="PEROXYUREIDOACRYLATE/UREIDOACRYLATE AMIDOHYDROLASE-RELATED"/>
    <property type="match status" value="1"/>
</dbReference>
<evidence type="ECO:0000313" key="4">
    <source>
        <dbReference type="EMBL" id="QDS75170.1"/>
    </source>
</evidence>
<sequence length="305" mass="32615">MPSHLASDATNLPDLTAGIGSPPNSWTYSSKTGFDLTHSNTSLEETLTLKTTTTPITIAPSKSALIIIDMQNFFLSPAFGRKRGAGHDALDKLVRFAIPAARGCGMRVVWVNWGLTEEDMEVMPAGVSRAFGFEGLLDGKKVAVDKHGKEGGTSRGLGSPCGIVRTEDGEEIDAGRLLMKDSWNAALYPPLDGIFEQGRGLEKSPDVLIPKNRMSALWSSETPLNTFLEEEGIKTLLMTGVNTDQCVGGTFMDAFSKGYDCVLLSDGAGTSSPQFAQECFEYNAAETFGFAMSCEMFAEAVGVVG</sequence>
<dbReference type="EMBL" id="CP042196">
    <property type="protein sequence ID" value="QDS75170.1"/>
    <property type="molecule type" value="Genomic_DNA"/>
</dbReference>
<protein>
    <recommendedName>
        <fullName evidence="3">Isochorismatase-like domain-containing protein</fullName>
    </recommendedName>
</protein>
<dbReference type="InterPro" id="IPR036380">
    <property type="entry name" value="Isochorismatase-like_sf"/>
</dbReference>
<dbReference type="GO" id="GO:0016787">
    <property type="term" value="F:hydrolase activity"/>
    <property type="evidence" value="ECO:0007669"/>
    <property type="project" value="UniProtKB-KW"/>
</dbReference>
<keyword evidence="2" id="KW-0378">Hydrolase</keyword>